<dbReference type="Gene3D" id="1.20.120.70">
    <property type="entry name" value="Tobacco mosaic virus-like, coat protein"/>
    <property type="match status" value="1"/>
</dbReference>
<dbReference type="GO" id="GO:0005198">
    <property type="term" value="F:structural molecule activity"/>
    <property type="evidence" value="ECO:0007669"/>
    <property type="project" value="InterPro"/>
</dbReference>
<dbReference type="InParanoid" id="S2K1Q9"/>
<sequence length="155" mass="18189">MPYQSFEYKTRHCKIQIWHKDIAVKKALQILDSLSFLHDRHAIRRILNSICSSGSFSLALFGIAGPTLRFNEFAVCYNMTHPTYIEIVGELYRALDVDVQKYPRTNTTHSVCKNSYDEALERYTRFMLKLKKNIYAGVGCYDRKAFENEFDLTWK</sequence>
<accession>S2K1Q9</accession>
<dbReference type="Proteomes" id="UP000014254">
    <property type="component" value="Unassembled WGS sequence"/>
</dbReference>
<protein>
    <submittedName>
        <fullName evidence="1">Uncharacterized protein</fullName>
    </submittedName>
</protein>
<organism evidence="1 2">
    <name type="scientific">Mucor circinelloides f. circinelloides (strain 1006PhL)</name>
    <name type="common">Mucormycosis agent</name>
    <name type="synonym">Calyptromyces circinelloides</name>
    <dbReference type="NCBI Taxonomy" id="1220926"/>
    <lineage>
        <taxon>Eukaryota</taxon>
        <taxon>Fungi</taxon>
        <taxon>Fungi incertae sedis</taxon>
        <taxon>Mucoromycota</taxon>
        <taxon>Mucoromycotina</taxon>
        <taxon>Mucoromycetes</taxon>
        <taxon>Mucorales</taxon>
        <taxon>Mucorineae</taxon>
        <taxon>Mucoraceae</taxon>
        <taxon>Mucor</taxon>
    </lineage>
</organism>
<dbReference type="OMA" id="CYNMTHP"/>
<dbReference type="EMBL" id="KE123940">
    <property type="protein sequence ID" value="EPB89108.1"/>
    <property type="molecule type" value="Genomic_DNA"/>
</dbReference>
<dbReference type="SUPFAM" id="SSF47195">
    <property type="entry name" value="TMV-like viral coat proteins"/>
    <property type="match status" value="1"/>
</dbReference>
<dbReference type="OrthoDB" id="2201987at2759"/>
<gene>
    <name evidence="1" type="ORF">HMPREF1544_04100</name>
</gene>
<dbReference type="InterPro" id="IPR001337">
    <property type="entry name" value="TMV-like_coat"/>
</dbReference>
<dbReference type="Pfam" id="PF00721">
    <property type="entry name" value="TMV_coat"/>
    <property type="match status" value="1"/>
</dbReference>
<evidence type="ECO:0000313" key="2">
    <source>
        <dbReference type="Proteomes" id="UP000014254"/>
    </source>
</evidence>
<name>S2K1Q9_MUCC1</name>
<dbReference type="InterPro" id="IPR036417">
    <property type="entry name" value="TMV-like_coat_sf"/>
</dbReference>
<evidence type="ECO:0000313" key="1">
    <source>
        <dbReference type="EMBL" id="EPB89108.1"/>
    </source>
</evidence>
<dbReference type="AlphaFoldDB" id="S2K1Q9"/>
<proteinExistence type="predicted"/>
<reference evidence="2" key="1">
    <citation type="submission" date="2013-05" db="EMBL/GenBank/DDBJ databases">
        <title>The Genome sequence of Mucor circinelloides f. circinelloides 1006PhL.</title>
        <authorList>
            <consortium name="The Broad Institute Genomics Platform"/>
            <person name="Cuomo C."/>
            <person name="Earl A."/>
            <person name="Findley K."/>
            <person name="Lee S.C."/>
            <person name="Walker B."/>
            <person name="Young S."/>
            <person name="Zeng Q."/>
            <person name="Gargeya S."/>
            <person name="Fitzgerald M."/>
            <person name="Haas B."/>
            <person name="Abouelleil A."/>
            <person name="Allen A.W."/>
            <person name="Alvarado L."/>
            <person name="Arachchi H.M."/>
            <person name="Berlin A.M."/>
            <person name="Chapman S.B."/>
            <person name="Gainer-Dewar J."/>
            <person name="Goldberg J."/>
            <person name="Griggs A."/>
            <person name="Gujja S."/>
            <person name="Hansen M."/>
            <person name="Howarth C."/>
            <person name="Imamovic A."/>
            <person name="Ireland A."/>
            <person name="Larimer J."/>
            <person name="McCowan C."/>
            <person name="Murphy C."/>
            <person name="Pearson M."/>
            <person name="Poon T.W."/>
            <person name="Priest M."/>
            <person name="Roberts A."/>
            <person name="Saif S."/>
            <person name="Shea T."/>
            <person name="Sisk P."/>
            <person name="Sykes S."/>
            <person name="Wortman J."/>
            <person name="Nusbaum C."/>
            <person name="Birren B."/>
        </authorList>
    </citation>
    <scope>NUCLEOTIDE SEQUENCE [LARGE SCALE GENOMIC DNA]</scope>
    <source>
        <strain evidence="2">1006PhL</strain>
    </source>
</reference>
<keyword evidence="2" id="KW-1185">Reference proteome</keyword>
<dbReference type="VEuPathDB" id="FungiDB:HMPREF1544_04100"/>